<dbReference type="Proteomes" id="UP000738325">
    <property type="component" value="Unassembled WGS sequence"/>
</dbReference>
<dbReference type="EMBL" id="JAAAIP010000446">
    <property type="protein sequence ID" value="KAG0317024.1"/>
    <property type="molecule type" value="Genomic_DNA"/>
</dbReference>
<name>A0A9P6RGC4_9FUNG</name>
<sequence length="63" mass="6923">APPDRKVARLERAKAMTNRARLVVPFQLDSNVQPARAFGIVLRSVKPPIGGNTIENAQSSQRQ</sequence>
<evidence type="ECO:0000313" key="1">
    <source>
        <dbReference type="EMBL" id="KAG0317024.1"/>
    </source>
</evidence>
<gene>
    <name evidence="1" type="ORF">BGZ99_006554</name>
</gene>
<accession>A0A9P6RGC4</accession>
<proteinExistence type="predicted"/>
<keyword evidence="2" id="KW-1185">Reference proteome</keyword>
<reference evidence="1" key="1">
    <citation type="journal article" date="2020" name="Fungal Divers.">
        <title>Resolving the Mortierellaceae phylogeny through synthesis of multi-gene phylogenetics and phylogenomics.</title>
        <authorList>
            <person name="Vandepol N."/>
            <person name="Liber J."/>
            <person name="Desiro A."/>
            <person name="Na H."/>
            <person name="Kennedy M."/>
            <person name="Barry K."/>
            <person name="Grigoriev I.V."/>
            <person name="Miller A.N."/>
            <person name="O'Donnell K."/>
            <person name="Stajich J.E."/>
            <person name="Bonito G."/>
        </authorList>
    </citation>
    <scope>NUCLEOTIDE SEQUENCE</scope>
    <source>
        <strain evidence="1">REB-010B</strain>
    </source>
</reference>
<organism evidence="1 2">
    <name type="scientific">Dissophora globulifera</name>
    <dbReference type="NCBI Taxonomy" id="979702"/>
    <lineage>
        <taxon>Eukaryota</taxon>
        <taxon>Fungi</taxon>
        <taxon>Fungi incertae sedis</taxon>
        <taxon>Mucoromycota</taxon>
        <taxon>Mortierellomycotina</taxon>
        <taxon>Mortierellomycetes</taxon>
        <taxon>Mortierellales</taxon>
        <taxon>Mortierellaceae</taxon>
        <taxon>Dissophora</taxon>
    </lineage>
</organism>
<protein>
    <submittedName>
        <fullName evidence="1">Uncharacterized protein</fullName>
    </submittedName>
</protein>
<dbReference type="AlphaFoldDB" id="A0A9P6RGC4"/>
<comment type="caution">
    <text evidence="1">The sequence shown here is derived from an EMBL/GenBank/DDBJ whole genome shotgun (WGS) entry which is preliminary data.</text>
</comment>
<evidence type="ECO:0000313" key="2">
    <source>
        <dbReference type="Proteomes" id="UP000738325"/>
    </source>
</evidence>
<feature type="non-terminal residue" evidence="1">
    <location>
        <position position="1"/>
    </location>
</feature>